<dbReference type="Pfam" id="PF00583">
    <property type="entry name" value="Acetyltransf_1"/>
    <property type="match status" value="1"/>
</dbReference>
<gene>
    <name evidence="4" type="ORF">FM069_02915</name>
</gene>
<dbReference type="AlphaFoldDB" id="A0A553H346"/>
<organism evidence="4 5">
    <name type="scientific">Pseudomonas mangiferae</name>
    <dbReference type="NCBI Taxonomy" id="2593654"/>
    <lineage>
        <taxon>Bacteria</taxon>
        <taxon>Pseudomonadati</taxon>
        <taxon>Pseudomonadota</taxon>
        <taxon>Gammaproteobacteria</taxon>
        <taxon>Pseudomonadales</taxon>
        <taxon>Pseudomonadaceae</taxon>
        <taxon>Pseudomonas</taxon>
    </lineage>
</organism>
<dbReference type="OrthoDB" id="1821130at2"/>
<comment type="caution">
    <text evidence="4">The sequence shown here is derived from an EMBL/GenBank/DDBJ whole genome shotgun (WGS) entry which is preliminary data.</text>
</comment>
<dbReference type="Proteomes" id="UP000315235">
    <property type="component" value="Unassembled WGS sequence"/>
</dbReference>
<reference evidence="4 5" key="1">
    <citation type="submission" date="2019-07" db="EMBL/GenBank/DDBJ databases">
        <title>Pseudomonas mangiferae sp. nov., isolated from bark of mango tree in Thailand.</title>
        <authorList>
            <person name="Srisuk N."/>
            <person name="Anurat P."/>
        </authorList>
    </citation>
    <scope>NUCLEOTIDE SEQUENCE [LARGE SCALE GENOMIC DNA]</scope>
    <source>
        <strain evidence="4 5">DMKU_BBB3-04</strain>
    </source>
</reference>
<evidence type="ECO:0000256" key="1">
    <source>
        <dbReference type="ARBA" id="ARBA00022679"/>
    </source>
</evidence>
<dbReference type="InterPro" id="IPR000182">
    <property type="entry name" value="GNAT_dom"/>
</dbReference>
<dbReference type="PANTHER" id="PTHR43877:SF1">
    <property type="entry name" value="ACETYLTRANSFERASE"/>
    <property type="match status" value="1"/>
</dbReference>
<name>A0A553H346_9PSED</name>
<evidence type="ECO:0000259" key="3">
    <source>
        <dbReference type="PROSITE" id="PS51186"/>
    </source>
</evidence>
<dbReference type="Gene3D" id="3.40.630.30">
    <property type="match status" value="1"/>
</dbReference>
<dbReference type="PANTHER" id="PTHR43877">
    <property type="entry name" value="AMINOALKYLPHOSPHONATE N-ACETYLTRANSFERASE-RELATED-RELATED"/>
    <property type="match status" value="1"/>
</dbReference>
<evidence type="ECO:0000256" key="2">
    <source>
        <dbReference type="ARBA" id="ARBA00023315"/>
    </source>
</evidence>
<keyword evidence="1 4" id="KW-0808">Transferase</keyword>
<evidence type="ECO:0000313" key="4">
    <source>
        <dbReference type="EMBL" id="TRX76155.1"/>
    </source>
</evidence>
<proteinExistence type="predicted"/>
<protein>
    <submittedName>
        <fullName evidence="4">GNAT family N-acetyltransferase</fullName>
    </submittedName>
</protein>
<sequence>MRIRSVVPADHSALIELWRHTEGLRLRPEDEAAPFAAYLARNPGLSLALDHEGVLVGSLMAGHDGRRGYLQHLAVARPYRRQGGARRLLDEARRRLAEQGIEKCHVFVLRDADTSQAFWTQLEGWAPRTDITVYSTGGSR</sequence>
<dbReference type="InterPro" id="IPR016181">
    <property type="entry name" value="Acyl_CoA_acyltransferase"/>
</dbReference>
<feature type="domain" description="N-acetyltransferase" evidence="3">
    <location>
        <begin position="1"/>
        <end position="140"/>
    </location>
</feature>
<dbReference type="SUPFAM" id="SSF55729">
    <property type="entry name" value="Acyl-CoA N-acyltransferases (Nat)"/>
    <property type="match status" value="1"/>
</dbReference>
<dbReference type="InterPro" id="IPR050832">
    <property type="entry name" value="Bact_Acetyltransf"/>
</dbReference>
<keyword evidence="2" id="KW-0012">Acyltransferase</keyword>
<accession>A0A553H346</accession>
<dbReference type="GO" id="GO:0016747">
    <property type="term" value="F:acyltransferase activity, transferring groups other than amino-acyl groups"/>
    <property type="evidence" value="ECO:0007669"/>
    <property type="project" value="InterPro"/>
</dbReference>
<dbReference type="PROSITE" id="PS51186">
    <property type="entry name" value="GNAT"/>
    <property type="match status" value="1"/>
</dbReference>
<dbReference type="RefSeq" id="WP_143486783.1">
    <property type="nucleotide sequence ID" value="NZ_VJOY01000002.1"/>
</dbReference>
<dbReference type="EMBL" id="VJOY01000002">
    <property type="protein sequence ID" value="TRX76155.1"/>
    <property type="molecule type" value="Genomic_DNA"/>
</dbReference>
<evidence type="ECO:0000313" key="5">
    <source>
        <dbReference type="Proteomes" id="UP000315235"/>
    </source>
</evidence>
<dbReference type="CDD" id="cd04301">
    <property type="entry name" value="NAT_SF"/>
    <property type="match status" value="1"/>
</dbReference>
<keyword evidence="5" id="KW-1185">Reference proteome</keyword>